<dbReference type="FunCoup" id="A0A7M7PLE0">
    <property type="interactions" value="710"/>
</dbReference>
<dbReference type="EnsemblMetazoa" id="XM_030997599">
    <property type="protein sequence ID" value="XP_030853459"/>
    <property type="gene ID" value="LOC574807"/>
</dbReference>
<dbReference type="Pfam" id="PF00651">
    <property type="entry name" value="BTB"/>
    <property type="match status" value="1"/>
</dbReference>
<feature type="compositionally biased region" description="Gly residues" evidence="3">
    <location>
        <begin position="288"/>
        <end position="299"/>
    </location>
</feature>
<dbReference type="OMA" id="TCKTHIL"/>
<feature type="compositionally biased region" description="Polar residues" evidence="3">
    <location>
        <begin position="700"/>
        <end position="715"/>
    </location>
</feature>
<sequence>MNNNMNSGDDDLLQMKKKFSETPLQYGEDQWPASVLACMNEMRKQHQFHDLVLLTDEHEIPAHGAVLACMSPFFNEVVNREEKRRSGVLKTTVDGVSAATIEALVNFAYTGKIEVSSELVGEVYHVAKEWKVPRIKKACATHMLDNMNTRNCLEIRSLATAEMDEELMSIVDQFIKVNVDEITSTSDFCQLPFMKLEVISAKSSISMSDRQIFEAAVEWVRRTMKGGVELSELISEPQTLLLSGNNLLKNITEVDELSSEVMDTYDIDMSKVGVYTPDKKSIKIGHQNGSGNGHTGQVGNGSTTPRKLIMTPGDAPKQSQLALNKWKVIASTSMADAHYVALTVLDNQLATLVLYEKRIKPKNKHRPSRSFSIEKDALHPPLSSMNLPRSAVGIAEYKGRLIVAGGYNQGKFHSTVEAFDPTTNKWQFLGRMSGPRGRFQLCQVNGVLLAAGGSDGNCELKSCETYDTLTKWARAPEMPVPRTCYGATVVNDKMYVIGGASGSQGMKNCLQYDPSVSTWSSISPLNEGRAQVGVCSTKGRIYAVGGSDAWNCYNSVEVYHPDEDLWKYVAPMKTCRRGAGTCTLEGKVYAVGGSDGQTVLDTVECYDPEREEWAPVASMATPRVNVGVGVVDGKIYAVGGFSGKEFLNSVELYDPLQNRWYQFARHLRAPVTASPPLSPVLSSPQNGAAKAMVPKKHSNGKSTTNGKSATDNAETPSLPVA</sequence>
<evidence type="ECO:0000259" key="4">
    <source>
        <dbReference type="PROSITE" id="PS50097"/>
    </source>
</evidence>
<reference evidence="5" key="2">
    <citation type="submission" date="2021-01" db="UniProtKB">
        <authorList>
            <consortium name="EnsemblMetazoa"/>
        </authorList>
    </citation>
    <scope>IDENTIFICATION</scope>
</reference>
<evidence type="ECO:0000313" key="6">
    <source>
        <dbReference type="Proteomes" id="UP000007110"/>
    </source>
</evidence>
<protein>
    <recommendedName>
        <fullName evidence="4">BTB domain-containing protein</fullName>
    </recommendedName>
</protein>
<keyword evidence="2" id="KW-0677">Repeat</keyword>
<evidence type="ECO:0000256" key="3">
    <source>
        <dbReference type="SAM" id="MobiDB-lite"/>
    </source>
</evidence>
<proteinExistence type="predicted"/>
<dbReference type="InParanoid" id="A0A7M7PLE0"/>
<dbReference type="Pfam" id="PF07707">
    <property type="entry name" value="BACK"/>
    <property type="match status" value="1"/>
</dbReference>
<dbReference type="AlphaFoldDB" id="A0A7M7PLE0"/>
<dbReference type="CTD" id="10625"/>
<dbReference type="SMART" id="SM00612">
    <property type="entry name" value="Kelch"/>
    <property type="match status" value="6"/>
</dbReference>
<name>A0A7M7PLE0_STRPU</name>
<keyword evidence="6" id="KW-1185">Reference proteome</keyword>
<evidence type="ECO:0000256" key="2">
    <source>
        <dbReference type="ARBA" id="ARBA00022737"/>
    </source>
</evidence>
<dbReference type="InterPro" id="IPR000210">
    <property type="entry name" value="BTB/POZ_dom"/>
</dbReference>
<evidence type="ECO:0000256" key="1">
    <source>
        <dbReference type="ARBA" id="ARBA00022441"/>
    </source>
</evidence>
<dbReference type="Gene3D" id="3.30.710.10">
    <property type="entry name" value="Potassium Channel Kv1.1, Chain A"/>
    <property type="match status" value="1"/>
</dbReference>
<dbReference type="EnsemblMetazoa" id="XM_030997598">
    <property type="protein sequence ID" value="XP_030853458"/>
    <property type="gene ID" value="LOC574807"/>
</dbReference>
<dbReference type="PRINTS" id="PR00501">
    <property type="entry name" value="KELCHREPEAT"/>
</dbReference>
<dbReference type="Pfam" id="PF01344">
    <property type="entry name" value="Kelch_1"/>
    <property type="match status" value="2"/>
</dbReference>
<reference evidence="6" key="1">
    <citation type="submission" date="2015-02" db="EMBL/GenBank/DDBJ databases">
        <title>Genome sequencing for Strongylocentrotus purpuratus.</title>
        <authorList>
            <person name="Murali S."/>
            <person name="Liu Y."/>
            <person name="Vee V."/>
            <person name="English A."/>
            <person name="Wang M."/>
            <person name="Skinner E."/>
            <person name="Han Y."/>
            <person name="Muzny D.M."/>
            <person name="Worley K.C."/>
            <person name="Gibbs R.A."/>
        </authorList>
    </citation>
    <scope>NUCLEOTIDE SEQUENCE</scope>
</reference>
<dbReference type="SMART" id="SM00875">
    <property type="entry name" value="BACK"/>
    <property type="match status" value="1"/>
</dbReference>
<dbReference type="SUPFAM" id="SSF117281">
    <property type="entry name" value="Kelch motif"/>
    <property type="match status" value="2"/>
</dbReference>
<dbReference type="InterPro" id="IPR015915">
    <property type="entry name" value="Kelch-typ_b-propeller"/>
</dbReference>
<dbReference type="Gene3D" id="1.25.40.420">
    <property type="match status" value="1"/>
</dbReference>
<keyword evidence="1" id="KW-0880">Kelch repeat</keyword>
<accession>A0A7M7PLE0</accession>
<dbReference type="CDD" id="cd18306">
    <property type="entry name" value="BTB_POZ_NS1BP"/>
    <property type="match status" value="1"/>
</dbReference>
<dbReference type="InterPro" id="IPR011333">
    <property type="entry name" value="SKP1/BTB/POZ_sf"/>
</dbReference>
<feature type="region of interest" description="Disordered" evidence="3">
    <location>
        <begin position="674"/>
        <end position="721"/>
    </location>
</feature>
<feature type="region of interest" description="Disordered" evidence="3">
    <location>
        <begin position="284"/>
        <end position="304"/>
    </location>
</feature>
<dbReference type="PROSITE" id="PS50097">
    <property type="entry name" value="BTB"/>
    <property type="match status" value="1"/>
</dbReference>
<dbReference type="SMART" id="SM00225">
    <property type="entry name" value="BTB"/>
    <property type="match status" value="1"/>
</dbReference>
<dbReference type="InterPro" id="IPR011705">
    <property type="entry name" value="BACK"/>
</dbReference>
<dbReference type="Proteomes" id="UP000007110">
    <property type="component" value="Unassembled WGS sequence"/>
</dbReference>
<organism evidence="5 6">
    <name type="scientific">Strongylocentrotus purpuratus</name>
    <name type="common">Purple sea urchin</name>
    <dbReference type="NCBI Taxonomy" id="7668"/>
    <lineage>
        <taxon>Eukaryota</taxon>
        <taxon>Metazoa</taxon>
        <taxon>Echinodermata</taxon>
        <taxon>Eleutherozoa</taxon>
        <taxon>Echinozoa</taxon>
        <taxon>Echinoidea</taxon>
        <taxon>Euechinoidea</taxon>
        <taxon>Echinacea</taxon>
        <taxon>Camarodonta</taxon>
        <taxon>Echinidea</taxon>
        <taxon>Strongylocentrotidae</taxon>
        <taxon>Strongylocentrotus</taxon>
    </lineage>
</organism>
<feature type="domain" description="BTB" evidence="4">
    <location>
        <begin position="49"/>
        <end position="117"/>
    </location>
</feature>
<dbReference type="RefSeq" id="XP_030853458.1">
    <property type="nucleotide sequence ID" value="XM_030997598.1"/>
</dbReference>
<dbReference type="SUPFAM" id="SSF54695">
    <property type="entry name" value="POZ domain"/>
    <property type="match status" value="1"/>
</dbReference>
<dbReference type="RefSeq" id="XP_030853459.1">
    <property type="nucleotide sequence ID" value="XM_030997599.1"/>
</dbReference>
<dbReference type="Gene3D" id="2.120.10.80">
    <property type="entry name" value="Kelch-type beta propeller"/>
    <property type="match status" value="2"/>
</dbReference>
<feature type="compositionally biased region" description="Low complexity" evidence="3">
    <location>
        <begin position="674"/>
        <end position="684"/>
    </location>
</feature>
<dbReference type="GeneID" id="574807"/>
<dbReference type="OrthoDB" id="45365at2759"/>
<dbReference type="PANTHER" id="PTHR45632">
    <property type="entry name" value="LD33804P"/>
    <property type="match status" value="1"/>
</dbReference>
<evidence type="ECO:0000313" key="5">
    <source>
        <dbReference type="EnsemblMetazoa" id="XP_030853458"/>
    </source>
</evidence>
<dbReference type="Pfam" id="PF24681">
    <property type="entry name" value="Kelch_KLHDC2_KLHL20_DRC7"/>
    <property type="match status" value="1"/>
</dbReference>
<dbReference type="PANTHER" id="PTHR45632:SF26">
    <property type="entry name" value="BTB DOMAIN-CONTAINING PROTEIN"/>
    <property type="match status" value="1"/>
</dbReference>
<dbReference type="KEGG" id="spu:574807"/>
<dbReference type="InterPro" id="IPR006652">
    <property type="entry name" value="Kelch_1"/>
</dbReference>